<dbReference type="Gene3D" id="1.10.357.10">
    <property type="entry name" value="Tetracycline Repressor, domain 2"/>
    <property type="match status" value="1"/>
</dbReference>
<feature type="region of interest" description="Disordered" evidence="1">
    <location>
        <begin position="1"/>
        <end position="30"/>
    </location>
</feature>
<feature type="compositionally biased region" description="Polar residues" evidence="1">
    <location>
        <begin position="1"/>
        <end position="15"/>
    </location>
</feature>
<dbReference type="AlphaFoldDB" id="H5WXS8"/>
<dbReference type="eggNOG" id="COG1309">
    <property type="taxonomic scope" value="Bacteria"/>
</dbReference>
<gene>
    <name evidence="2" type="ORF">SacmaDRAFT_3521</name>
</gene>
<dbReference type="InterPro" id="IPR009057">
    <property type="entry name" value="Homeodomain-like_sf"/>
</dbReference>
<sequence length="213" mass="23591">MCQTSGMSDAASTDFTDGEPDRPAPPSPRKTELLERAYRYALEHGIAGISLRPLAAAIDSSPRVLLFLFGSKEELVRALLARARAEELALLERLRAGARQPLGLAVVVEHLWEWLAAEQRCGLLKLWVEGYARSLIEPDGPWAGFAVDTVEDWLDVLAAHQPPAERDTEEGRAMRTEVLALLRGTLLDLLATGDRERTTAAVRMRVRSLRARE</sequence>
<protein>
    <submittedName>
        <fullName evidence="2">Transcriptional regulator</fullName>
    </submittedName>
</protein>
<dbReference type="STRING" id="882083.SacmaDRAFT_3521"/>
<evidence type="ECO:0000256" key="1">
    <source>
        <dbReference type="SAM" id="MobiDB-lite"/>
    </source>
</evidence>
<organism evidence="2 3">
    <name type="scientific">Saccharomonospora marina XMU15</name>
    <dbReference type="NCBI Taxonomy" id="882083"/>
    <lineage>
        <taxon>Bacteria</taxon>
        <taxon>Bacillati</taxon>
        <taxon>Actinomycetota</taxon>
        <taxon>Actinomycetes</taxon>
        <taxon>Pseudonocardiales</taxon>
        <taxon>Pseudonocardiaceae</taxon>
        <taxon>Saccharomonospora</taxon>
    </lineage>
</organism>
<evidence type="ECO:0000313" key="3">
    <source>
        <dbReference type="Proteomes" id="UP000004926"/>
    </source>
</evidence>
<keyword evidence="3" id="KW-1185">Reference proteome</keyword>
<name>H5WXS8_9PSEU</name>
<dbReference type="Proteomes" id="UP000004926">
    <property type="component" value="Chromosome"/>
</dbReference>
<evidence type="ECO:0000313" key="2">
    <source>
        <dbReference type="EMBL" id="EHR51737.1"/>
    </source>
</evidence>
<proteinExistence type="predicted"/>
<dbReference type="SUPFAM" id="SSF46689">
    <property type="entry name" value="Homeodomain-like"/>
    <property type="match status" value="1"/>
</dbReference>
<reference evidence="2 3" key="1">
    <citation type="journal article" date="2012" name="Stand. Genomic Sci.">
        <title>Genome sequence of the ocean sediment bacterium Saccharomonospora marina type strain (XMU15(T)).</title>
        <authorList>
            <person name="Klenk H.P."/>
            <person name="Lu M."/>
            <person name="Lucas S."/>
            <person name="Lapidus A."/>
            <person name="Copeland A."/>
            <person name="Pitluck S."/>
            <person name="Goodwin L.A."/>
            <person name="Han C."/>
            <person name="Tapia R."/>
            <person name="Brambilla E.M."/>
            <person name="Potter G."/>
            <person name="Land M."/>
            <person name="Ivanova N."/>
            <person name="Rohde M."/>
            <person name="Goker M."/>
            <person name="Detter J.C."/>
            <person name="Li W.J."/>
            <person name="Kyrpides N.C."/>
            <person name="Woyke T."/>
        </authorList>
    </citation>
    <scope>NUCLEOTIDE SEQUENCE [LARGE SCALE GENOMIC DNA]</scope>
    <source>
        <strain evidence="2 3">XMU15</strain>
    </source>
</reference>
<dbReference type="EMBL" id="CM001439">
    <property type="protein sequence ID" value="EHR51737.1"/>
    <property type="molecule type" value="Genomic_DNA"/>
</dbReference>
<accession>H5WXS8</accession>
<dbReference type="HOGENOM" id="CLU_105089_0_0_11"/>